<dbReference type="SMART" id="SM00320">
    <property type="entry name" value="WD40"/>
    <property type="match status" value="6"/>
</dbReference>
<sequence length="347" mass="38742">MLGAPSEILSEQDEYIQDIAVDDYGTRCATCSSDKKLRVWDRDGAGKWQVKAAWNSFHMGTIWKVAWSPPVFGSLLASFSSDKHVHIWQEPVLSLEHRTDNPTKWNHVVALSDHRDVVLDVAFAPAHFGLRVATACRDGYVRVYEAKDTFNLERWESPEVFEAGMNPTLVTSAKPNKSTVREPNNSGDYIAKEALRNAVTCLCWNPSPRNGFQTLVAGCEDGCTRVWTFTDQRRWEHAMELPQHKGQVHAVSWAPNMGRTFDLIASGGTDARICIVKARAASSGTLQLESLARVQCANEISRLQWNVTGTILASSGDDGIVRMWTQAVGPKQHSQQMHWEQGGVLHR</sequence>
<dbReference type="PANTHER" id="PTHR11024:SF3">
    <property type="entry name" value="NUCLEOPORIN SEH1"/>
    <property type="match status" value="1"/>
</dbReference>
<keyword evidence="7" id="KW-0539">Nucleus</keyword>
<evidence type="ECO:0008006" key="10">
    <source>
        <dbReference type="Google" id="ProtNLM"/>
    </source>
</evidence>
<comment type="subcellular location">
    <subcellularLocation>
        <location evidence="1">Nucleus envelope</location>
    </subcellularLocation>
</comment>
<proteinExistence type="inferred from homology"/>
<evidence type="ECO:0000256" key="8">
    <source>
        <dbReference type="PROSITE-ProRule" id="PRU00221"/>
    </source>
</evidence>
<dbReference type="GO" id="GO:0031080">
    <property type="term" value="C:nuclear pore outer ring"/>
    <property type="evidence" value="ECO:0007669"/>
    <property type="project" value="TreeGrafter"/>
</dbReference>
<evidence type="ECO:0000256" key="3">
    <source>
        <dbReference type="ARBA" id="ARBA00022448"/>
    </source>
</evidence>
<keyword evidence="4 8" id="KW-0853">WD repeat</keyword>
<feature type="repeat" description="WD" evidence="8">
    <location>
        <begin position="55"/>
        <end position="89"/>
    </location>
</feature>
<evidence type="ECO:0000256" key="6">
    <source>
        <dbReference type="ARBA" id="ARBA00022927"/>
    </source>
</evidence>
<dbReference type="InterPro" id="IPR037363">
    <property type="entry name" value="Sec13/Seh1_fam"/>
</dbReference>
<dbReference type="InterPro" id="IPR036322">
    <property type="entry name" value="WD40_repeat_dom_sf"/>
</dbReference>
<dbReference type="SUPFAM" id="SSF50978">
    <property type="entry name" value="WD40 repeat-like"/>
    <property type="match status" value="1"/>
</dbReference>
<dbReference type="PROSITE" id="PS50082">
    <property type="entry name" value="WD_REPEATS_2"/>
    <property type="match status" value="3"/>
</dbReference>
<evidence type="ECO:0000256" key="7">
    <source>
        <dbReference type="ARBA" id="ARBA00023242"/>
    </source>
</evidence>
<evidence type="ECO:0000256" key="1">
    <source>
        <dbReference type="ARBA" id="ARBA00004259"/>
    </source>
</evidence>
<accession>A0A7S4CAL6</accession>
<gene>
    <name evidence="9" type="ORF">EGYM00163_LOCUS3008</name>
</gene>
<evidence type="ECO:0000256" key="4">
    <source>
        <dbReference type="ARBA" id="ARBA00022574"/>
    </source>
</evidence>
<organism evidence="9">
    <name type="scientific">Eutreptiella gymnastica</name>
    <dbReference type="NCBI Taxonomy" id="73025"/>
    <lineage>
        <taxon>Eukaryota</taxon>
        <taxon>Discoba</taxon>
        <taxon>Euglenozoa</taxon>
        <taxon>Euglenida</taxon>
        <taxon>Spirocuta</taxon>
        <taxon>Euglenophyceae</taxon>
        <taxon>Eutreptiales</taxon>
        <taxon>Eutreptiaceae</taxon>
        <taxon>Eutreptiella</taxon>
    </lineage>
</organism>
<dbReference type="GO" id="GO:1904263">
    <property type="term" value="P:positive regulation of TORC1 signaling"/>
    <property type="evidence" value="ECO:0007669"/>
    <property type="project" value="TreeGrafter"/>
</dbReference>
<reference evidence="9" key="1">
    <citation type="submission" date="2021-01" db="EMBL/GenBank/DDBJ databases">
        <authorList>
            <person name="Corre E."/>
            <person name="Pelletier E."/>
            <person name="Niang G."/>
            <person name="Scheremetjew M."/>
            <person name="Finn R."/>
            <person name="Kale V."/>
            <person name="Holt S."/>
            <person name="Cochrane G."/>
            <person name="Meng A."/>
            <person name="Brown T."/>
            <person name="Cohen L."/>
        </authorList>
    </citation>
    <scope>NUCLEOTIDE SEQUENCE</scope>
    <source>
        <strain evidence="9">CCMP1594</strain>
    </source>
</reference>
<comment type="similarity">
    <text evidence="2">Belongs to the WD repeat SEC13 family.</text>
</comment>
<evidence type="ECO:0000256" key="5">
    <source>
        <dbReference type="ARBA" id="ARBA00022737"/>
    </source>
</evidence>
<keyword evidence="5" id="KW-0677">Repeat</keyword>
<dbReference type="InterPro" id="IPR015943">
    <property type="entry name" value="WD40/YVTN_repeat-like_dom_sf"/>
</dbReference>
<dbReference type="GO" id="GO:0035859">
    <property type="term" value="C:Seh1-associated complex"/>
    <property type="evidence" value="ECO:0007669"/>
    <property type="project" value="TreeGrafter"/>
</dbReference>
<dbReference type="Gene3D" id="2.130.10.10">
    <property type="entry name" value="YVTN repeat-like/Quinoprotein amine dehydrogenase"/>
    <property type="match status" value="1"/>
</dbReference>
<protein>
    <recommendedName>
        <fullName evidence="10">Guanine nucleotide-binding protein subunit beta-like protein</fullName>
    </recommendedName>
</protein>
<dbReference type="AlphaFoldDB" id="A0A7S4CAL6"/>
<evidence type="ECO:0000313" key="9">
    <source>
        <dbReference type="EMBL" id="CAE0791892.1"/>
    </source>
</evidence>
<dbReference type="PANTHER" id="PTHR11024">
    <property type="entry name" value="NUCLEAR PORE COMPLEX PROTEIN SEC13 / SEH1 FAMILY MEMBER"/>
    <property type="match status" value="1"/>
</dbReference>
<dbReference type="GO" id="GO:0015031">
    <property type="term" value="P:protein transport"/>
    <property type="evidence" value="ECO:0007669"/>
    <property type="project" value="UniProtKB-KW"/>
</dbReference>
<keyword evidence="6" id="KW-0653">Protein transport</keyword>
<dbReference type="EMBL" id="HBJA01009735">
    <property type="protein sequence ID" value="CAE0791892.1"/>
    <property type="molecule type" value="Transcribed_RNA"/>
</dbReference>
<dbReference type="InterPro" id="IPR001680">
    <property type="entry name" value="WD40_rpt"/>
</dbReference>
<evidence type="ECO:0000256" key="2">
    <source>
        <dbReference type="ARBA" id="ARBA00010102"/>
    </source>
</evidence>
<feature type="repeat" description="WD" evidence="8">
    <location>
        <begin position="298"/>
        <end position="324"/>
    </location>
</feature>
<dbReference type="GO" id="GO:0034198">
    <property type="term" value="P:cellular response to amino acid starvation"/>
    <property type="evidence" value="ECO:0007669"/>
    <property type="project" value="TreeGrafter"/>
</dbReference>
<dbReference type="GO" id="GO:0005198">
    <property type="term" value="F:structural molecule activity"/>
    <property type="evidence" value="ECO:0007669"/>
    <property type="project" value="InterPro"/>
</dbReference>
<dbReference type="Pfam" id="PF00400">
    <property type="entry name" value="WD40"/>
    <property type="match status" value="4"/>
</dbReference>
<keyword evidence="3" id="KW-0813">Transport</keyword>
<feature type="repeat" description="WD" evidence="8">
    <location>
        <begin position="9"/>
        <end position="41"/>
    </location>
</feature>
<name>A0A7S4CAL6_9EUGL</name>